<proteinExistence type="predicted"/>
<dbReference type="PANTHER" id="PTHR42754">
    <property type="entry name" value="ENDOGLUCANASE"/>
    <property type="match status" value="1"/>
</dbReference>
<dbReference type="RefSeq" id="WP_128692843.1">
    <property type="nucleotide sequence ID" value="NZ_LHQS01000001.1"/>
</dbReference>
<evidence type="ECO:0000313" key="1">
    <source>
        <dbReference type="EMBL" id="RXE57082.1"/>
    </source>
</evidence>
<keyword evidence="2" id="KW-1185">Reference proteome</keyword>
<accession>A0A498H2D5</accession>
<dbReference type="Proteomes" id="UP000290932">
    <property type="component" value="Unassembled WGS sequence"/>
</dbReference>
<name>A0A498H2D5_9EURY</name>
<sequence>MTIRTVLLAALLVCLFAAGAAAETGTVPETPPLMGAEDVEAQGVFPEIAWAHCYGGSSTDRLNEVQQVSDGGYVLIGHTYSNMTGDVGVNHGSFDAWVAKLTRSGTLAWQRCFGGSDDDLGTSVLETTDGGLILAGRTNSNATGDVGINHGSFDAWVVKLTATGTIEWQRCLGGSSADYGVNLLQTADGGYLLAGQTQSTDGDVSGNHGSVDAWIVRLTREGGIDWQSCFGGIGIDSANNIRQTSDGGYIFIGSTTSNDGNVSANHGSNDLWVVKLTESGTLAWQRCLGGTGLDYGTDIRQTGDGGYILIGRTSSNDGDVSGNHGSMDLWVVKLTESGTLAWQRCLGGSEDDMGSGIWVKSDGGYLLAGATESDSGQVTGNHGDGDAWLVELTPAGNMEWQRCFGGSSTDYGVNLRQTADGGLVFGGYVYSNNGDVSGNHGGYDLWVVQLGDGAMPEPAPVTIVLSPGWNFVSTPKRLAEGNSTASEVFATVDTAGHSIFRYDAFNEAWDGMGKDDPVLPLDGIWIYANTTTTIPLTFATDLQTPPTKELWYGWNAVGVGSAEAVSARDCFYSVRSGWATLISWNATEQQYGTSIINGGSGSYSDARLLYPTEAAWVFMGADGVLGAITA</sequence>
<dbReference type="PANTHER" id="PTHR42754:SF1">
    <property type="entry name" value="LIPOPROTEIN"/>
    <property type="match status" value="1"/>
</dbReference>
<organism evidence="1 2">
    <name type="scientific">Methanoculleus taiwanensis</name>
    <dbReference type="NCBI Taxonomy" id="1550565"/>
    <lineage>
        <taxon>Archaea</taxon>
        <taxon>Methanobacteriati</taxon>
        <taxon>Methanobacteriota</taxon>
        <taxon>Stenosarchaea group</taxon>
        <taxon>Methanomicrobia</taxon>
        <taxon>Methanomicrobiales</taxon>
        <taxon>Methanomicrobiaceae</taxon>
        <taxon>Methanoculleus</taxon>
    </lineage>
</organism>
<comment type="caution">
    <text evidence="1">The sequence shown here is derived from an EMBL/GenBank/DDBJ whole genome shotgun (WGS) entry which is preliminary data.</text>
</comment>
<reference evidence="1 2" key="1">
    <citation type="journal article" date="2015" name="Int. J. Syst. Evol. Microbiol.">
        <title>Methanoculleus taiwanensis sp. nov., a methanogen isolated from deep marine sediment at the deformation front area near Taiwan.</title>
        <authorList>
            <person name="Weng C.Y."/>
            <person name="Chen S.C."/>
            <person name="Lai M.C."/>
            <person name="Wu S.Y."/>
            <person name="Lin S."/>
            <person name="Yang T.F."/>
            <person name="Chen P.C."/>
        </authorList>
    </citation>
    <scope>NUCLEOTIDE SEQUENCE [LARGE SCALE GENOMIC DNA]</scope>
    <source>
        <strain evidence="1 2">CYW4</strain>
    </source>
</reference>
<protein>
    <submittedName>
        <fullName evidence="1">Uncharacterized protein</fullName>
    </submittedName>
</protein>
<gene>
    <name evidence="1" type="ORF">ABH15_02850</name>
</gene>
<dbReference type="AlphaFoldDB" id="A0A498H2D5"/>
<evidence type="ECO:0000313" key="2">
    <source>
        <dbReference type="Proteomes" id="UP000290932"/>
    </source>
</evidence>
<dbReference type="EMBL" id="LHQS01000001">
    <property type="protein sequence ID" value="RXE57082.1"/>
    <property type="molecule type" value="Genomic_DNA"/>
</dbReference>
<dbReference type="OrthoDB" id="98274at2157"/>